<dbReference type="Pfam" id="PF08780">
    <property type="entry name" value="NTase_sub_bind"/>
    <property type="match status" value="1"/>
</dbReference>
<name>A0ABZ2XHE9_9RHOO</name>
<accession>A0ABZ2XHE9</accession>
<dbReference type="EMBL" id="CP151406">
    <property type="protein sequence ID" value="WZJ21352.1"/>
    <property type="molecule type" value="Genomic_DNA"/>
</dbReference>
<proteinExistence type="predicted"/>
<dbReference type="NCBIfam" id="TIGR01987">
    <property type="entry name" value="HI0074"/>
    <property type="match status" value="1"/>
</dbReference>
<protein>
    <submittedName>
        <fullName evidence="1">Nucleotidyltransferase substrate binding protein</fullName>
    </submittedName>
</protein>
<organism evidence="1 2">
    <name type="scientific">Azonexus hydrophilus</name>
    <dbReference type="NCBI Taxonomy" id="418702"/>
    <lineage>
        <taxon>Bacteria</taxon>
        <taxon>Pseudomonadati</taxon>
        <taxon>Pseudomonadota</taxon>
        <taxon>Betaproteobacteria</taxon>
        <taxon>Rhodocyclales</taxon>
        <taxon>Azonexaceae</taxon>
        <taxon>Azonexus</taxon>
    </lineage>
</organism>
<evidence type="ECO:0000313" key="2">
    <source>
        <dbReference type="Proteomes" id="UP001479520"/>
    </source>
</evidence>
<evidence type="ECO:0000313" key="1">
    <source>
        <dbReference type="EMBL" id="WZJ21352.1"/>
    </source>
</evidence>
<sequence length="140" mass="15673">MTGSDADVRWVQRLSNYTLALCRLSEAVELAGQRTLSSLEQQGLIQAFEFTHELAWNLLKDYFYWQGTSGITGSRDATREAFAAGLIDDGEAWMAMIRSRNQSSHTYNQQVANTIADAIIASYHPLLLALQTSMQQRVPT</sequence>
<dbReference type="Proteomes" id="UP001479520">
    <property type="component" value="Chromosome"/>
</dbReference>
<keyword evidence="2" id="KW-1185">Reference proteome</keyword>
<dbReference type="SUPFAM" id="SSF81593">
    <property type="entry name" value="Nucleotidyltransferase substrate binding subunit/domain"/>
    <property type="match status" value="1"/>
</dbReference>
<dbReference type="Gene3D" id="1.20.120.330">
    <property type="entry name" value="Nucleotidyltransferases domain 2"/>
    <property type="match status" value="1"/>
</dbReference>
<dbReference type="RefSeq" id="WP_043420899.1">
    <property type="nucleotide sequence ID" value="NZ_CALFBA010000013.1"/>
</dbReference>
<gene>
    <name evidence="1" type="ORF">AADV58_15575</name>
</gene>
<reference evidence="1 2" key="1">
    <citation type="submission" date="2024-04" db="EMBL/GenBank/DDBJ databases">
        <title>Dissimilatory iodate-reducing microorganisms contribute to the enrichment of iodine in groundwater.</title>
        <authorList>
            <person name="Jiang Z."/>
        </authorList>
    </citation>
    <scope>NUCLEOTIDE SEQUENCE [LARGE SCALE GENOMIC DNA]</scope>
    <source>
        <strain evidence="1 2">NCP973</strain>
    </source>
</reference>
<dbReference type="InterPro" id="IPR010235">
    <property type="entry name" value="HepT"/>
</dbReference>